<keyword evidence="5" id="KW-0156">Chromatin regulator</keyword>
<dbReference type="InterPro" id="IPR023696">
    <property type="entry name" value="Ureohydrolase_dom_sf"/>
</dbReference>
<name>A0A383A0S3_9ZZZZ</name>
<proteinExistence type="inferred from homology"/>
<evidence type="ECO:0000256" key="3">
    <source>
        <dbReference type="ARBA" id="ARBA00022491"/>
    </source>
</evidence>
<keyword evidence="4" id="KW-0378">Hydrolase</keyword>
<evidence type="ECO:0000313" key="9">
    <source>
        <dbReference type="EMBL" id="SVE01417.1"/>
    </source>
</evidence>
<evidence type="ECO:0000256" key="4">
    <source>
        <dbReference type="ARBA" id="ARBA00022801"/>
    </source>
</evidence>
<dbReference type="PANTHER" id="PTHR10625:SF5">
    <property type="entry name" value="HISTONE DEACETYLASE"/>
    <property type="match status" value="1"/>
</dbReference>
<dbReference type="InterPro" id="IPR023801">
    <property type="entry name" value="His_deacetylse_dom"/>
</dbReference>
<dbReference type="GO" id="GO:0005737">
    <property type="term" value="C:cytoplasm"/>
    <property type="evidence" value="ECO:0007669"/>
    <property type="project" value="TreeGrafter"/>
</dbReference>
<feature type="domain" description="Histone deacetylase" evidence="8">
    <location>
        <begin position="17"/>
        <end position="135"/>
    </location>
</feature>
<evidence type="ECO:0000256" key="2">
    <source>
        <dbReference type="ARBA" id="ARBA00012111"/>
    </source>
</evidence>
<dbReference type="EMBL" id="UINC01188276">
    <property type="protein sequence ID" value="SVE01417.1"/>
    <property type="molecule type" value="Genomic_DNA"/>
</dbReference>
<dbReference type="GO" id="GO:0040029">
    <property type="term" value="P:epigenetic regulation of gene expression"/>
    <property type="evidence" value="ECO:0007669"/>
    <property type="project" value="TreeGrafter"/>
</dbReference>
<dbReference type="AlphaFoldDB" id="A0A383A0S3"/>
<organism evidence="9">
    <name type="scientific">marine metagenome</name>
    <dbReference type="NCBI Taxonomy" id="408172"/>
    <lineage>
        <taxon>unclassified sequences</taxon>
        <taxon>metagenomes</taxon>
        <taxon>ecological metagenomes</taxon>
    </lineage>
</organism>
<keyword evidence="6" id="KW-0805">Transcription regulation</keyword>
<dbReference type="SUPFAM" id="SSF52768">
    <property type="entry name" value="Arginase/deacetylase"/>
    <property type="match status" value="1"/>
</dbReference>
<dbReference type="GO" id="GO:0000118">
    <property type="term" value="C:histone deacetylase complex"/>
    <property type="evidence" value="ECO:0007669"/>
    <property type="project" value="TreeGrafter"/>
</dbReference>
<keyword evidence="7" id="KW-0804">Transcription</keyword>
<comment type="similarity">
    <text evidence="1">Belongs to the histone deacetylase family. HD type 2 subfamily.</text>
</comment>
<evidence type="ECO:0000256" key="6">
    <source>
        <dbReference type="ARBA" id="ARBA00023015"/>
    </source>
</evidence>
<dbReference type="PANTHER" id="PTHR10625">
    <property type="entry name" value="HISTONE DEACETYLASE HDAC1-RELATED"/>
    <property type="match status" value="1"/>
</dbReference>
<dbReference type="Pfam" id="PF00850">
    <property type="entry name" value="Hist_deacetyl"/>
    <property type="match status" value="1"/>
</dbReference>
<evidence type="ECO:0000256" key="1">
    <source>
        <dbReference type="ARBA" id="ARBA00007738"/>
    </source>
</evidence>
<evidence type="ECO:0000256" key="7">
    <source>
        <dbReference type="ARBA" id="ARBA00023163"/>
    </source>
</evidence>
<protein>
    <recommendedName>
        <fullName evidence="2">histone deacetylase</fullName>
        <ecNumber evidence="2">3.5.1.98</ecNumber>
    </recommendedName>
</protein>
<reference evidence="9" key="1">
    <citation type="submission" date="2018-05" db="EMBL/GenBank/DDBJ databases">
        <authorList>
            <person name="Lanie J.A."/>
            <person name="Ng W.-L."/>
            <person name="Kazmierczak K.M."/>
            <person name="Andrzejewski T.M."/>
            <person name="Davidsen T.M."/>
            <person name="Wayne K.J."/>
            <person name="Tettelin H."/>
            <person name="Glass J.I."/>
            <person name="Rusch D."/>
            <person name="Podicherti R."/>
            <person name="Tsui H.-C.T."/>
            <person name="Winkler M.E."/>
        </authorList>
    </citation>
    <scope>NUCLEOTIDE SEQUENCE</scope>
</reference>
<keyword evidence="3" id="KW-0678">Repressor</keyword>
<dbReference type="EC" id="3.5.1.98" evidence="2"/>
<gene>
    <name evidence="9" type="ORF">METZ01_LOCUS454271</name>
</gene>
<accession>A0A383A0S3</accession>
<dbReference type="InterPro" id="IPR037138">
    <property type="entry name" value="His_deacetylse_dom_sf"/>
</dbReference>
<evidence type="ECO:0000256" key="5">
    <source>
        <dbReference type="ARBA" id="ARBA00022853"/>
    </source>
</evidence>
<sequence length="138" mass="15415">MHVITDERCLAYSQPGHPERPQRVAGTLALLREQQEIKIIWEKPLKVEDDTIARAHELAHIHLVDNPLGPLDGDTPDYQDIDAHARRSIGGALRALELARAGKPNFSLLRPPGHHATKERSMGFCYFNNIAITTLAAR</sequence>
<feature type="non-terminal residue" evidence="9">
    <location>
        <position position="138"/>
    </location>
</feature>
<evidence type="ECO:0000259" key="8">
    <source>
        <dbReference type="Pfam" id="PF00850"/>
    </source>
</evidence>
<dbReference type="Gene3D" id="3.40.800.20">
    <property type="entry name" value="Histone deacetylase domain"/>
    <property type="match status" value="1"/>
</dbReference>
<dbReference type="GO" id="GO:0141221">
    <property type="term" value="F:histone deacetylase activity, hydrolytic mechanism"/>
    <property type="evidence" value="ECO:0007669"/>
    <property type="project" value="UniProtKB-EC"/>
</dbReference>